<reference evidence="10" key="2">
    <citation type="submission" date="2025-09" db="UniProtKB">
        <authorList>
            <consortium name="Ensembl"/>
        </authorList>
    </citation>
    <scope>IDENTIFICATION</scope>
</reference>
<dbReference type="AlphaFoldDB" id="A0A8C4QN10"/>
<dbReference type="InterPro" id="IPR044444">
    <property type="entry name" value="Ribosomal_mL44_DSRM_metazoa"/>
</dbReference>
<dbReference type="SUPFAM" id="SSF69065">
    <property type="entry name" value="RNase III domain-like"/>
    <property type="match status" value="1"/>
</dbReference>
<evidence type="ECO:0000313" key="11">
    <source>
        <dbReference type="Proteomes" id="UP000694388"/>
    </source>
</evidence>
<keyword evidence="4" id="KW-0496">Mitochondrion</keyword>
<dbReference type="InterPro" id="IPR036389">
    <property type="entry name" value="RNase_III_sf"/>
</dbReference>
<sequence>MAAFRRVVRSVSPLVSSHRPVLSQLLRTMSLDVQPEPWPPVPAWGRKRWLRAWVSKERHLNRGKVPIEVPRSQKPNWDYDAELLAFTSRLGEKDARQLLRLAFSKQSYSGNEGGGEQCLEGTQLLEEGKRLAVAFLNRVIVEWMPALPDSALEALTEALLGDEALAKVACDLGMAELIVDAEFPFSKSTLRSTVFSVLGAIARSGGSDRAELFVRDFVLPPLSWMDLFEVWSVEDPMAVLVQEMAKCGDAPPETRLTRHTGIHTLLPIYFVGIYR</sequence>
<organism evidence="10 11">
    <name type="scientific">Eptatretus burgeri</name>
    <name type="common">Inshore hagfish</name>
    <dbReference type="NCBI Taxonomy" id="7764"/>
    <lineage>
        <taxon>Eukaryota</taxon>
        <taxon>Metazoa</taxon>
        <taxon>Chordata</taxon>
        <taxon>Craniata</taxon>
        <taxon>Vertebrata</taxon>
        <taxon>Cyclostomata</taxon>
        <taxon>Myxini</taxon>
        <taxon>Myxiniformes</taxon>
        <taxon>Myxinidae</taxon>
        <taxon>Eptatretinae</taxon>
        <taxon>Eptatretus</taxon>
    </lineage>
</organism>
<proteinExistence type="inferred from homology"/>
<name>A0A8C4QN10_EPTBU</name>
<dbReference type="OMA" id="ACYRVGL"/>
<dbReference type="InterPro" id="IPR055189">
    <property type="entry name" value="RM44_endonuclase"/>
</dbReference>
<evidence type="ECO:0000256" key="7">
    <source>
        <dbReference type="ARBA" id="ARBA00035187"/>
    </source>
</evidence>
<evidence type="ECO:0000256" key="6">
    <source>
        <dbReference type="ARBA" id="ARBA00024034"/>
    </source>
</evidence>
<dbReference type="GO" id="GO:0006396">
    <property type="term" value="P:RNA processing"/>
    <property type="evidence" value="ECO:0007669"/>
    <property type="project" value="InterPro"/>
</dbReference>
<dbReference type="GO" id="GO:0004525">
    <property type="term" value="F:ribonuclease III activity"/>
    <property type="evidence" value="ECO:0007669"/>
    <property type="project" value="InterPro"/>
</dbReference>
<feature type="domain" description="Large ribosomal subunit protein mL44 endonuclease" evidence="9">
    <location>
        <begin position="78"/>
        <end position="201"/>
    </location>
</feature>
<dbReference type="Pfam" id="PF22935">
    <property type="entry name" value="RM44_endonuclase"/>
    <property type="match status" value="1"/>
</dbReference>
<evidence type="ECO:0000256" key="1">
    <source>
        <dbReference type="ARBA" id="ARBA00004173"/>
    </source>
</evidence>
<protein>
    <recommendedName>
        <fullName evidence="7">Large ribosomal subunit protein mL44</fullName>
    </recommendedName>
</protein>
<dbReference type="Pfam" id="PF22892">
    <property type="entry name" value="DSRM_MRPL44"/>
    <property type="match status" value="1"/>
</dbReference>
<comment type="similarity">
    <text evidence="6">Belongs to the ribonuclease III family. Mitochondrion-specific ribosomal protein mL44 subfamily.</text>
</comment>
<evidence type="ECO:0000256" key="5">
    <source>
        <dbReference type="ARBA" id="ARBA00023274"/>
    </source>
</evidence>
<evidence type="ECO:0000259" key="9">
    <source>
        <dbReference type="Pfam" id="PF22935"/>
    </source>
</evidence>
<keyword evidence="2" id="KW-0809">Transit peptide</keyword>
<comment type="subcellular location">
    <subcellularLocation>
        <location evidence="1">Mitochondrion</location>
    </subcellularLocation>
</comment>
<evidence type="ECO:0000256" key="3">
    <source>
        <dbReference type="ARBA" id="ARBA00022980"/>
    </source>
</evidence>
<evidence type="ECO:0000256" key="4">
    <source>
        <dbReference type="ARBA" id="ARBA00023128"/>
    </source>
</evidence>
<dbReference type="Proteomes" id="UP000694388">
    <property type="component" value="Unplaced"/>
</dbReference>
<keyword evidence="3" id="KW-0689">Ribosomal protein</keyword>
<dbReference type="GeneTree" id="ENSGT00390000016956"/>
<accession>A0A8C4QN10</accession>
<dbReference type="Gene3D" id="1.10.1520.10">
    <property type="entry name" value="Ribonuclease III domain"/>
    <property type="match status" value="1"/>
</dbReference>
<dbReference type="Ensembl" id="ENSEBUT00000018529.1">
    <property type="protein sequence ID" value="ENSEBUP00000017953.1"/>
    <property type="gene ID" value="ENSEBUG00000011218.1"/>
</dbReference>
<evidence type="ECO:0000256" key="2">
    <source>
        <dbReference type="ARBA" id="ARBA00022946"/>
    </source>
</evidence>
<reference evidence="10" key="1">
    <citation type="submission" date="2025-08" db="UniProtKB">
        <authorList>
            <consortium name="Ensembl"/>
        </authorList>
    </citation>
    <scope>IDENTIFICATION</scope>
</reference>
<keyword evidence="11" id="KW-1185">Reference proteome</keyword>
<evidence type="ECO:0000313" key="10">
    <source>
        <dbReference type="Ensembl" id="ENSEBUP00000017953.1"/>
    </source>
</evidence>
<evidence type="ECO:0000259" key="8">
    <source>
        <dbReference type="Pfam" id="PF22892"/>
    </source>
</evidence>
<keyword evidence="5" id="KW-0687">Ribonucleoprotein</keyword>
<feature type="domain" description="Large ribosomal subunit protein mL44 dsRNA binding" evidence="8">
    <location>
        <begin position="231"/>
        <end position="274"/>
    </location>
</feature>